<dbReference type="EMBL" id="VFRR01000021">
    <property type="protein sequence ID" value="TPE50032.1"/>
    <property type="molecule type" value="Genomic_DNA"/>
</dbReference>
<organism evidence="2 3">
    <name type="scientific">Maribrevibacterium harenarium</name>
    <dbReference type="NCBI Taxonomy" id="2589817"/>
    <lineage>
        <taxon>Bacteria</taxon>
        <taxon>Pseudomonadati</taxon>
        <taxon>Pseudomonadota</taxon>
        <taxon>Gammaproteobacteria</taxon>
        <taxon>Oceanospirillales</taxon>
        <taxon>Oceanospirillaceae</taxon>
        <taxon>Maribrevibacterium</taxon>
    </lineage>
</organism>
<feature type="domain" description="N-acetyltransferase" evidence="1">
    <location>
        <begin position="1"/>
        <end position="119"/>
    </location>
</feature>
<reference evidence="2 3" key="1">
    <citation type="submission" date="2019-06" db="EMBL/GenBank/DDBJ databases">
        <title>A novel bacterium of genus Marinomonas, isolated from coastal sand.</title>
        <authorList>
            <person name="Huang H."/>
            <person name="Mo K."/>
            <person name="Hu Y."/>
        </authorList>
    </citation>
    <scope>NUCLEOTIDE SEQUENCE [LARGE SCALE GENOMIC DNA]</scope>
    <source>
        <strain evidence="2 3">HB171799</strain>
    </source>
</reference>
<evidence type="ECO:0000259" key="1">
    <source>
        <dbReference type="PROSITE" id="PS51186"/>
    </source>
</evidence>
<dbReference type="GO" id="GO:0016747">
    <property type="term" value="F:acyltransferase activity, transferring groups other than amino-acyl groups"/>
    <property type="evidence" value="ECO:0007669"/>
    <property type="project" value="InterPro"/>
</dbReference>
<dbReference type="InterPro" id="IPR016181">
    <property type="entry name" value="Acyl_CoA_acyltransferase"/>
</dbReference>
<dbReference type="CDD" id="cd04301">
    <property type="entry name" value="NAT_SF"/>
    <property type="match status" value="1"/>
</dbReference>
<dbReference type="AlphaFoldDB" id="A0A501WME1"/>
<proteinExistence type="predicted"/>
<comment type="caution">
    <text evidence="2">The sequence shown here is derived from an EMBL/GenBank/DDBJ whole genome shotgun (WGS) entry which is preliminary data.</text>
</comment>
<gene>
    <name evidence="2" type="ORF">FJM67_11195</name>
</gene>
<dbReference type="PROSITE" id="PS51186">
    <property type="entry name" value="GNAT"/>
    <property type="match status" value="1"/>
</dbReference>
<evidence type="ECO:0000313" key="3">
    <source>
        <dbReference type="Proteomes" id="UP000315901"/>
    </source>
</evidence>
<dbReference type="Pfam" id="PF13508">
    <property type="entry name" value="Acetyltransf_7"/>
    <property type="match status" value="1"/>
</dbReference>
<accession>A0A501WME1</accession>
<keyword evidence="3" id="KW-1185">Reference proteome</keyword>
<dbReference type="Gene3D" id="3.40.630.30">
    <property type="match status" value="1"/>
</dbReference>
<evidence type="ECO:0000313" key="2">
    <source>
        <dbReference type="EMBL" id="TPE50032.1"/>
    </source>
</evidence>
<dbReference type="RefSeq" id="WP_140589328.1">
    <property type="nucleotide sequence ID" value="NZ_VFRR01000021.1"/>
</dbReference>
<protein>
    <submittedName>
        <fullName evidence="2">GNAT family N-acetyltransferase</fullName>
    </submittedName>
</protein>
<dbReference type="OrthoDB" id="7845888at2"/>
<keyword evidence="2" id="KW-0808">Transferase</keyword>
<dbReference type="InterPro" id="IPR000182">
    <property type="entry name" value="GNAT_dom"/>
</dbReference>
<dbReference type="Proteomes" id="UP000315901">
    <property type="component" value="Unassembled WGS sequence"/>
</dbReference>
<name>A0A501WME1_9GAMM</name>
<dbReference type="SUPFAM" id="SSF55729">
    <property type="entry name" value="Acyl-CoA N-acyltransferases (Nat)"/>
    <property type="match status" value="1"/>
</dbReference>
<sequence>MKRHHHSLVKAFYREHYPSGKPNKADPIWLLTHKDKIICVYRLRQFESGQLLTGMVTHPEFRQQGYGSYLLHETRQALANKTCFCFAEEHNAAFYLANNFLSESIEQLPAELRARLKAYQQKRPTLSAYRYHST</sequence>